<comment type="caution">
    <text evidence="6">The sequence shown here is derived from an EMBL/GenBank/DDBJ whole genome shotgun (WGS) entry which is preliminary data.</text>
</comment>
<dbReference type="SMART" id="SM00320">
    <property type="entry name" value="WD40"/>
    <property type="match status" value="6"/>
</dbReference>
<feature type="repeat" description="WD" evidence="4">
    <location>
        <begin position="162"/>
        <end position="194"/>
    </location>
</feature>
<feature type="region of interest" description="Disordered" evidence="5">
    <location>
        <begin position="79"/>
        <end position="101"/>
    </location>
</feature>
<gene>
    <name evidence="3" type="primary">CIA1</name>
    <name evidence="6" type="ORF">N657DRAFT_665854</name>
</gene>
<feature type="region of interest" description="Disordered" evidence="5">
    <location>
        <begin position="1"/>
        <end position="21"/>
    </location>
</feature>
<keyword evidence="7" id="KW-1185">Reference proteome</keyword>
<sequence>MDTAPPPAAIVPANSPPPNPQTVTITRLPPFQPDLYTRAWSSVPHPTLPLLATAHAKSVTVFSLATFTKHSALTGGHARSVRTAAWQPPRSNNSNNSKRLGLVTGSFDATAGMWSYDGDSSGSGDGDGNEVVLEREVKMDRDDEQDSDGEEEEKDWEFNLVLEGHENEVKSLAFSPGGAYLATSSRDKTVWIWEDVSAGPEDEDEWETVAVLSEHDGDVKAVAWCPSHLPNAAGKRGNYSSDVLASASYDNTVRIWREDADGEWVCVAVLEGHEGTVWGVQWEGRERKNGKFPRLMTFSADGTIKVWSLREEEEEQDGDGAQQEGNPFRSGFGGIPSTMRRSIREDWDCTAVLPKVHSRDVYSVSWSADTGLVASTGSDGVVAVYAEDESAPADAPMPSPGAEGAAKDGIVAPKSNWRVLGTVSNAHGPYEINHITWCKRFDPGAELKGKEEMLVTTGDDGVVRPWQVRIS</sequence>
<dbReference type="GO" id="GO:0016226">
    <property type="term" value="P:iron-sulfur cluster assembly"/>
    <property type="evidence" value="ECO:0007669"/>
    <property type="project" value="UniProtKB-UniRule"/>
</dbReference>
<evidence type="ECO:0000256" key="2">
    <source>
        <dbReference type="ARBA" id="ARBA00022737"/>
    </source>
</evidence>
<dbReference type="PRINTS" id="PR00320">
    <property type="entry name" value="GPROTEINBRPT"/>
</dbReference>
<name>A0AAN6Z095_9PEZI</name>
<dbReference type="PANTHER" id="PTHR19920">
    <property type="entry name" value="WD40 PROTEIN CIAO1"/>
    <property type="match status" value="1"/>
</dbReference>
<dbReference type="SUPFAM" id="SSF50978">
    <property type="entry name" value="WD40 repeat-like"/>
    <property type="match status" value="1"/>
</dbReference>
<evidence type="ECO:0000256" key="5">
    <source>
        <dbReference type="SAM" id="MobiDB-lite"/>
    </source>
</evidence>
<comment type="function">
    <text evidence="3">Essential component of the cytosolic iron-sulfur (Fe/S) protein assembly machinery. Required for the maturation of extramitochondrial Fe/S proteins.</text>
</comment>
<evidence type="ECO:0000256" key="3">
    <source>
        <dbReference type="HAMAP-Rule" id="MF_03037"/>
    </source>
</evidence>
<feature type="region of interest" description="Disordered" evidence="5">
    <location>
        <begin position="311"/>
        <end position="335"/>
    </location>
</feature>
<protein>
    <recommendedName>
        <fullName evidence="3">Probable cytosolic iron-sulfur protein assembly protein 1</fullName>
    </recommendedName>
</protein>
<dbReference type="Pfam" id="PF00400">
    <property type="entry name" value="WD40"/>
    <property type="match status" value="4"/>
</dbReference>
<dbReference type="PROSITE" id="PS50294">
    <property type="entry name" value="WD_REPEATS_REGION"/>
    <property type="match status" value="1"/>
</dbReference>
<dbReference type="InterPro" id="IPR015943">
    <property type="entry name" value="WD40/YVTN_repeat-like_dom_sf"/>
</dbReference>
<reference evidence="6" key="2">
    <citation type="submission" date="2023-05" db="EMBL/GenBank/DDBJ databases">
        <authorList>
            <consortium name="Lawrence Berkeley National Laboratory"/>
            <person name="Steindorff A."/>
            <person name="Hensen N."/>
            <person name="Bonometti L."/>
            <person name="Westerberg I."/>
            <person name="Brannstrom I.O."/>
            <person name="Guillou S."/>
            <person name="Cros-Aarteil S."/>
            <person name="Calhoun S."/>
            <person name="Haridas S."/>
            <person name="Kuo A."/>
            <person name="Mondo S."/>
            <person name="Pangilinan J."/>
            <person name="Riley R."/>
            <person name="Labutti K."/>
            <person name="Andreopoulos B."/>
            <person name="Lipzen A."/>
            <person name="Chen C."/>
            <person name="Yanf M."/>
            <person name="Daum C."/>
            <person name="Ng V."/>
            <person name="Clum A."/>
            <person name="Ohm R."/>
            <person name="Martin F."/>
            <person name="Silar P."/>
            <person name="Natvig D."/>
            <person name="Lalanne C."/>
            <person name="Gautier V."/>
            <person name="Ament-Velasquez S.L."/>
            <person name="Kruys A."/>
            <person name="Hutchinson M.I."/>
            <person name="Powell A.J."/>
            <person name="Barry K."/>
            <person name="Miller A.N."/>
            <person name="Grigoriev I.V."/>
            <person name="Debuchy R."/>
            <person name="Gladieux P."/>
            <person name="Thoren M.H."/>
            <person name="Johannesson H."/>
        </authorList>
    </citation>
    <scope>NUCLEOTIDE SEQUENCE</scope>
    <source>
        <strain evidence="6">CBS 731.68</strain>
    </source>
</reference>
<dbReference type="PROSITE" id="PS50082">
    <property type="entry name" value="WD_REPEATS_2"/>
    <property type="match status" value="3"/>
</dbReference>
<keyword evidence="1 4" id="KW-0853">WD repeat</keyword>
<dbReference type="InterPro" id="IPR028608">
    <property type="entry name" value="CIAO1/Cia1"/>
</dbReference>
<dbReference type="GO" id="GO:0097361">
    <property type="term" value="C:cytosolic [4Fe-4S] assembly targeting complex"/>
    <property type="evidence" value="ECO:0007669"/>
    <property type="project" value="InterPro"/>
</dbReference>
<comment type="similarity">
    <text evidence="3">Belongs to the WD repeat CIA1 family.</text>
</comment>
<feature type="repeat" description="WD" evidence="4">
    <location>
        <begin position="354"/>
        <end position="385"/>
    </location>
</feature>
<evidence type="ECO:0000256" key="4">
    <source>
        <dbReference type="PROSITE-ProRule" id="PRU00221"/>
    </source>
</evidence>
<evidence type="ECO:0000256" key="1">
    <source>
        <dbReference type="ARBA" id="ARBA00022574"/>
    </source>
</evidence>
<feature type="compositionally biased region" description="Pro residues" evidence="5">
    <location>
        <begin position="1"/>
        <end position="20"/>
    </location>
</feature>
<dbReference type="PANTHER" id="PTHR19920:SF0">
    <property type="entry name" value="CYTOSOLIC IRON-SULFUR PROTEIN ASSEMBLY PROTEIN CIAO1-RELATED"/>
    <property type="match status" value="1"/>
</dbReference>
<dbReference type="InterPro" id="IPR020472">
    <property type="entry name" value="WD40_PAC1"/>
</dbReference>
<feature type="repeat" description="WD" evidence="4">
    <location>
        <begin position="270"/>
        <end position="317"/>
    </location>
</feature>
<dbReference type="AlphaFoldDB" id="A0AAN6Z095"/>
<evidence type="ECO:0000313" key="7">
    <source>
        <dbReference type="Proteomes" id="UP001302602"/>
    </source>
</evidence>
<dbReference type="InterPro" id="IPR001680">
    <property type="entry name" value="WD40_rpt"/>
</dbReference>
<dbReference type="Proteomes" id="UP001302602">
    <property type="component" value="Unassembled WGS sequence"/>
</dbReference>
<dbReference type="HAMAP" id="MF_03037">
    <property type="entry name" value="ciao1"/>
    <property type="match status" value="1"/>
</dbReference>
<reference evidence="6" key="1">
    <citation type="journal article" date="2023" name="Mol. Phylogenet. Evol.">
        <title>Genome-scale phylogeny and comparative genomics of the fungal order Sordariales.</title>
        <authorList>
            <person name="Hensen N."/>
            <person name="Bonometti L."/>
            <person name="Westerberg I."/>
            <person name="Brannstrom I.O."/>
            <person name="Guillou S."/>
            <person name="Cros-Aarteil S."/>
            <person name="Calhoun S."/>
            <person name="Haridas S."/>
            <person name="Kuo A."/>
            <person name="Mondo S."/>
            <person name="Pangilinan J."/>
            <person name="Riley R."/>
            <person name="LaButti K."/>
            <person name="Andreopoulos B."/>
            <person name="Lipzen A."/>
            <person name="Chen C."/>
            <person name="Yan M."/>
            <person name="Daum C."/>
            <person name="Ng V."/>
            <person name="Clum A."/>
            <person name="Steindorff A."/>
            <person name="Ohm R.A."/>
            <person name="Martin F."/>
            <person name="Silar P."/>
            <person name="Natvig D.O."/>
            <person name="Lalanne C."/>
            <person name="Gautier V."/>
            <person name="Ament-Velasquez S.L."/>
            <person name="Kruys A."/>
            <person name="Hutchinson M.I."/>
            <person name="Powell A.J."/>
            <person name="Barry K."/>
            <person name="Miller A.N."/>
            <person name="Grigoriev I.V."/>
            <person name="Debuchy R."/>
            <person name="Gladieux P."/>
            <person name="Hiltunen Thoren M."/>
            <person name="Johannesson H."/>
        </authorList>
    </citation>
    <scope>NUCLEOTIDE SEQUENCE</scope>
    <source>
        <strain evidence="6">CBS 731.68</strain>
    </source>
</reference>
<proteinExistence type="inferred from homology"/>
<accession>A0AAN6Z095</accession>
<keyword evidence="2" id="KW-0677">Repeat</keyword>
<dbReference type="EMBL" id="MU853236">
    <property type="protein sequence ID" value="KAK4120785.1"/>
    <property type="molecule type" value="Genomic_DNA"/>
</dbReference>
<dbReference type="Gene3D" id="2.130.10.10">
    <property type="entry name" value="YVTN repeat-like/Quinoprotein amine dehydrogenase"/>
    <property type="match status" value="1"/>
</dbReference>
<evidence type="ECO:0000313" key="6">
    <source>
        <dbReference type="EMBL" id="KAK4120785.1"/>
    </source>
</evidence>
<organism evidence="6 7">
    <name type="scientific">Parathielavia appendiculata</name>
    <dbReference type="NCBI Taxonomy" id="2587402"/>
    <lineage>
        <taxon>Eukaryota</taxon>
        <taxon>Fungi</taxon>
        <taxon>Dikarya</taxon>
        <taxon>Ascomycota</taxon>
        <taxon>Pezizomycotina</taxon>
        <taxon>Sordariomycetes</taxon>
        <taxon>Sordariomycetidae</taxon>
        <taxon>Sordariales</taxon>
        <taxon>Chaetomiaceae</taxon>
        <taxon>Parathielavia</taxon>
    </lineage>
</organism>
<dbReference type="InterPro" id="IPR036322">
    <property type="entry name" value="WD40_repeat_dom_sf"/>
</dbReference>